<organism evidence="1">
    <name type="scientific">Ralstonia solanacearum</name>
    <name type="common">Pseudomonas solanacearum</name>
    <dbReference type="NCBI Taxonomy" id="305"/>
    <lineage>
        <taxon>Bacteria</taxon>
        <taxon>Pseudomonadati</taxon>
        <taxon>Pseudomonadota</taxon>
        <taxon>Betaproteobacteria</taxon>
        <taxon>Burkholderiales</taxon>
        <taxon>Burkholderiaceae</taxon>
        <taxon>Ralstonia</taxon>
        <taxon>Ralstonia solanacearum species complex</taxon>
    </lineage>
</organism>
<accession>A0A0S4TXR5</accession>
<gene>
    <name evidence="1" type="ORF">RUN39_v1_960001</name>
</gene>
<dbReference type="EMBL" id="LN899819">
    <property type="protein sequence ID" value="CUV14760.1"/>
    <property type="molecule type" value="Genomic_DNA"/>
</dbReference>
<reference evidence="1" key="1">
    <citation type="submission" date="2015-10" db="EMBL/GenBank/DDBJ databases">
        <authorList>
            <person name="Gilbert D.G."/>
        </authorList>
    </citation>
    <scope>NUCLEOTIDE SEQUENCE</scope>
    <source>
        <strain evidence="1">Phyl III-seqv23</strain>
    </source>
</reference>
<evidence type="ECO:0000313" key="1">
    <source>
        <dbReference type="EMBL" id="CUV14760.1"/>
    </source>
</evidence>
<proteinExistence type="predicted"/>
<sequence length="38" mass="4410">MSKRHKQIDIQQGTGESNVVKRDTILRRNPIDPCGDRF</sequence>
<name>A0A0S4TXR5_RALSL</name>
<dbReference type="AlphaFoldDB" id="A0A0S4TXR5"/>
<protein>
    <submittedName>
        <fullName evidence="1">Uncharacterized protein</fullName>
    </submittedName>
</protein>